<keyword evidence="3" id="KW-1185">Reference proteome</keyword>
<dbReference type="AlphaFoldDB" id="A0A540MYK2"/>
<sequence length="73" mass="8528">MARPTLPILVLVIFLALMIAAEGRHIFERQEQTLHKRQVLDSRQLLQQLLVHYRGRVLDTDRRSPTGPDPQHH</sequence>
<feature type="chain" id="PRO_5021732863" evidence="1">
    <location>
        <begin position="24"/>
        <end position="73"/>
    </location>
</feature>
<evidence type="ECO:0000256" key="1">
    <source>
        <dbReference type="SAM" id="SignalP"/>
    </source>
</evidence>
<accession>A0A540MYK2</accession>
<proteinExistence type="predicted"/>
<comment type="caution">
    <text evidence="2">The sequence shown here is derived from an EMBL/GenBank/DDBJ whole genome shotgun (WGS) entry which is preliminary data.</text>
</comment>
<dbReference type="Proteomes" id="UP000315295">
    <property type="component" value="Unassembled WGS sequence"/>
</dbReference>
<evidence type="ECO:0000313" key="2">
    <source>
        <dbReference type="EMBL" id="TQE03876.1"/>
    </source>
</evidence>
<reference evidence="2 3" key="1">
    <citation type="journal article" date="2019" name="G3 (Bethesda)">
        <title>Sequencing of a Wild Apple (Malus baccata) Genome Unravels the Differences Between Cultivated and Wild Apple Species Regarding Disease Resistance and Cold Tolerance.</title>
        <authorList>
            <person name="Chen X."/>
        </authorList>
    </citation>
    <scope>NUCLEOTIDE SEQUENCE [LARGE SCALE GENOMIC DNA]</scope>
    <source>
        <strain evidence="3">cv. Shandingzi</strain>
        <tissue evidence="2">Leaves</tissue>
    </source>
</reference>
<evidence type="ECO:0000313" key="3">
    <source>
        <dbReference type="Proteomes" id="UP000315295"/>
    </source>
</evidence>
<gene>
    <name evidence="2" type="ORF">C1H46_010540</name>
</gene>
<name>A0A540MYK2_MALBA</name>
<feature type="signal peptide" evidence="1">
    <location>
        <begin position="1"/>
        <end position="23"/>
    </location>
</feature>
<dbReference type="EMBL" id="VIEB01000149">
    <property type="protein sequence ID" value="TQE03876.1"/>
    <property type="molecule type" value="Genomic_DNA"/>
</dbReference>
<keyword evidence="1" id="KW-0732">Signal</keyword>
<organism evidence="2 3">
    <name type="scientific">Malus baccata</name>
    <name type="common">Siberian crab apple</name>
    <name type="synonym">Pyrus baccata</name>
    <dbReference type="NCBI Taxonomy" id="106549"/>
    <lineage>
        <taxon>Eukaryota</taxon>
        <taxon>Viridiplantae</taxon>
        <taxon>Streptophyta</taxon>
        <taxon>Embryophyta</taxon>
        <taxon>Tracheophyta</taxon>
        <taxon>Spermatophyta</taxon>
        <taxon>Magnoliopsida</taxon>
        <taxon>eudicotyledons</taxon>
        <taxon>Gunneridae</taxon>
        <taxon>Pentapetalae</taxon>
        <taxon>rosids</taxon>
        <taxon>fabids</taxon>
        <taxon>Rosales</taxon>
        <taxon>Rosaceae</taxon>
        <taxon>Amygdaloideae</taxon>
        <taxon>Maleae</taxon>
        <taxon>Malus</taxon>
    </lineage>
</organism>
<protein>
    <submittedName>
        <fullName evidence="2">Uncharacterized protein</fullName>
    </submittedName>
</protein>